<sequence>MRNSLFGDKDFTLWVLLRQAKDTVFKATEKEL</sequence>
<dbReference type="AlphaFoldDB" id="X1NBZ6"/>
<accession>X1NBZ6</accession>
<proteinExistence type="predicted"/>
<protein>
    <submittedName>
        <fullName evidence="1">Uncharacterized protein</fullName>
    </submittedName>
</protein>
<feature type="non-terminal residue" evidence="1">
    <location>
        <position position="32"/>
    </location>
</feature>
<name>X1NBZ6_9ZZZZ</name>
<comment type="caution">
    <text evidence="1">The sequence shown here is derived from an EMBL/GenBank/DDBJ whole genome shotgun (WGS) entry which is preliminary data.</text>
</comment>
<organism evidence="1">
    <name type="scientific">marine sediment metagenome</name>
    <dbReference type="NCBI Taxonomy" id="412755"/>
    <lineage>
        <taxon>unclassified sequences</taxon>
        <taxon>metagenomes</taxon>
        <taxon>ecological metagenomes</taxon>
    </lineage>
</organism>
<reference evidence="1" key="1">
    <citation type="journal article" date="2014" name="Front. Microbiol.">
        <title>High frequency of phylogenetically diverse reductive dehalogenase-homologous genes in deep subseafloor sedimentary metagenomes.</title>
        <authorList>
            <person name="Kawai M."/>
            <person name="Futagami T."/>
            <person name="Toyoda A."/>
            <person name="Takaki Y."/>
            <person name="Nishi S."/>
            <person name="Hori S."/>
            <person name="Arai W."/>
            <person name="Tsubouchi T."/>
            <person name="Morono Y."/>
            <person name="Uchiyama I."/>
            <person name="Ito T."/>
            <person name="Fujiyama A."/>
            <person name="Inagaki F."/>
            <person name="Takami H."/>
        </authorList>
    </citation>
    <scope>NUCLEOTIDE SEQUENCE</scope>
    <source>
        <strain evidence="1">Expedition CK06-06</strain>
    </source>
</reference>
<gene>
    <name evidence="1" type="ORF">S06H3_44628</name>
</gene>
<evidence type="ECO:0000313" key="1">
    <source>
        <dbReference type="EMBL" id="GAI41153.1"/>
    </source>
</evidence>
<dbReference type="EMBL" id="BARV01027779">
    <property type="protein sequence ID" value="GAI41153.1"/>
    <property type="molecule type" value="Genomic_DNA"/>
</dbReference>